<dbReference type="EC" id="2.7.13.3" evidence="4"/>
<evidence type="ECO:0000256" key="16">
    <source>
        <dbReference type="SAM" id="Phobius"/>
    </source>
</evidence>
<dbReference type="SUPFAM" id="SSF55785">
    <property type="entry name" value="PYP-like sensor domain (PAS domain)"/>
    <property type="match status" value="1"/>
</dbReference>
<evidence type="ECO:0000256" key="13">
    <source>
        <dbReference type="ARBA" id="ARBA00023136"/>
    </source>
</evidence>
<keyword evidence="8" id="KW-0547">Nucleotide-binding</keyword>
<dbReference type="Gene3D" id="3.30.565.10">
    <property type="entry name" value="Histidine kinase-like ATPase, C-terminal domain"/>
    <property type="match status" value="1"/>
</dbReference>
<dbReference type="InterPro" id="IPR050351">
    <property type="entry name" value="BphY/WalK/GraS-like"/>
</dbReference>
<evidence type="ECO:0000256" key="7">
    <source>
        <dbReference type="ARBA" id="ARBA00022692"/>
    </source>
</evidence>
<keyword evidence="6" id="KW-0808">Transferase</keyword>
<feature type="transmembrane region" description="Helical" evidence="16">
    <location>
        <begin position="309"/>
        <end position="330"/>
    </location>
</feature>
<dbReference type="InterPro" id="IPR005467">
    <property type="entry name" value="His_kinase_dom"/>
</dbReference>
<keyword evidence="10" id="KW-0067">ATP-binding</keyword>
<evidence type="ECO:0000256" key="9">
    <source>
        <dbReference type="ARBA" id="ARBA00022777"/>
    </source>
</evidence>
<feature type="domain" description="Histidine kinase" evidence="17">
    <location>
        <begin position="492"/>
        <end position="713"/>
    </location>
</feature>
<evidence type="ECO:0000313" key="19">
    <source>
        <dbReference type="EMBL" id="GIE22454.1"/>
    </source>
</evidence>
<evidence type="ECO:0000256" key="4">
    <source>
        <dbReference type="ARBA" id="ARBA00012438"/>
    </source>
</evidence>
<dbReference type="Gene3D" id="3.30.450.350">
    <property type="entry name" value="CHASE domain"/>
    <property type="match status" value="1"/>
</dbReference>
<evidence type="ECO:0000256" key="12">
    <source>
        <dbReference type="ARBA" id="ARBA00023012"/>
    </source>
</evidence>
<sequence>MLLSVSSRNGPSAWQGRFVGPLLAANVLVVGMTATLLTVGALREDQRAAAARVMDQRTAVARTAVTTETGRYRDLMQAVAAGLGTNTRLTASDFAAGTAPLDRATLPGATSVAFVVPAVAGQVAATQALWRGRGATDLVLRPKGTPAEHYFSVFQRTLNNNEERPAGIDVAESPEGAAALVEARHTGRPTVSAAYVLLRDRDLPANRQQLSFLFVTPVFAPEFRGWLALGLHGEDFLGGVLGQASQGLLDGRLVARDGAGRPVQVASYDAKGRLDLTRTASFPVADTQWTLTTGADSRNLPGARTSTPATVLLGGLVVTLMLALLVWILATGRTRARKEVLVATAELRAAEAESRRQAGLLTAVMTSIGDGVGVVDEDGHFLLHNPAAKGLLGISDDIDEPEGWQEHYGLFRGDGRTPFPLEELPLMRALRGESCDGVEILIRNGQRKDGILVSVDGRPLDPSAGQHGAVAVFHDITELRRYETDLAVFAGVVAHDLKAPLAVIRGHCETAADELADAPEGPEVFEARAAMDRIANAVDRMAALIDTLLAYTTSRDAPLKLEAVALGPLVADVIAQRTEHVRPDGAAPDFYVGRLPEVRADPAMLRHVLDNLIGNSLKYVPSGRGARIDVTAGPGAPGWTRIEIADRGIGIPDSDKPNIFDSFHRAPAAARYAGSGLGLAICRRIVERHGGRIGVSDNPGGGTRFHFTLPLAAVTLDRALAERADVVELTRLGESVRPAGEGIRPAGESVRPAGESVRPAGESVRPTGVAAATPRTPGAGRAGTA</sequence>
<dbReference type="InterPro" id="IPR006189">
    <property type="entry name" value="CHASE_dom"/>
</dbReference>
<comment type="caution">
    <text evidence="19">The sequence shown here is derived from an EMBL/GenBank/DDBJ whole genome shotgun (WGS) entry which is preliminary data.</text>
</comment>
<dbReference type="InterPro" id="IPR003661">
    <property type="entry name" value="HisK_dim/P_dom"/>
</dbReference>
<organism evidence="19 20">
    <name type="scientific">Winogradskya humida</name>
    <dbReference type="NCBI Taxonomy" id="113566"/>
    <lineage>
        <taxon>Bacteria</taxon>
        <taxon>Bacillati</taxon>
        <taxon>Actinomycetota</taxon>
        <taxon>Actinomycetes</taxon>
        <taxon>Micromonosporales</taxon>
        <taxon>Micromonosporaceae</taxon>
        <taxon>Winogradskya</taxon>
    </lineage>
</organism>
<evidence type="ECO:0000256" key="5">
    <source>
        <dbReference type="ARBA" id="ARBA00022553"/>
    </source>
</evidence>
<evidence type="ECO:0000259" key="17">
    <source>
        <dbReference type="PROSITE" id="PS50109"/>
    </source>
</evidence>
<dbReference type="PROSITE" id="PS50109">
    <property type="entry name" value="HIS_KIN"/>
    <property type="match status" value="1"/>
</dbReference>
<dbReference type="PANTHER" id="PTHR42878">
    <property type="entry name" value="TWO-COMPONENT HISTIDINE KINASE"/>
    <property type="match status" value="1"/>
</dbReference>
<dbReference type="Pfam" id="PF03924">
    <property type="entry name" value="CHASE"/>
    <property type="match status" value="1"/>
</dbReference>
<name>A0ABQ3ZV48_9ACTN</name>
<keyword evidence="11 16" id="KW-1133">Transmembrane helix</keyword>
<keyword evidence="20" id="KW-1185">Reference proteome</keyword>
<proteinExistence type="predicted"/>
<dbReference type="InterPro" id="IPR000014">
    <property type="entry name" value="PAS"/>
</dbReference>
<dbReference type="SUPFAM" id="SSF55874">
    <property type="entry name" value="ATPase domain of HSP90 chaperone/DNA topoisomerase II/histidine kinase"/>
    <property type="match status" value="1"/>
</dbReference>
<evidence type="ECO:0000256" key="1">
    <source>
        <dbReference type="ARBA" id="ARBA00000085"/>
    </source>
</evidence>
<comment type="catalytic activity">
    <reaction evidence="1">
        <text>ATP + protein L-histidine = ADP + protein N-phospho-L-histidine.</text>
        <dbReference type="EC" id="2.7.13.3"/>
    </reaction>
</comment>
<dbReference type="Pfam" id="PF00512">
    <property type="entry name" value="HisKA"/>
    <property type="match status" value="1"/>
</dbReference>
<evidence type="ECO:0000256" key="2">
    <source>
        <dbReference type="ARBA" id="ARBA00004141"/>
    </source>
</evidence>
<dbReference type="InterPro" id="IPR004358">
    <property type="entry name" value="Sig_transdc_His_kin-like_C"/>
</dbReference>
<keyword evidence="5" id="KW-0597">Phosphoprotein</keyword>
<dbReference type="InterPro" id="IPR036097">
    <property type="entry name" value="HisK_dim/P_sf"/>
</dbReference>
<dbReference type="Pfam" id="PF08448">
    <property type="entry name" value="PAS_4"/>
    <property type="match status" value="1"/>
</dbReference>
<dbReference type="InterPro" id="IPR035965">
    <property type="entry name" value="PAS-like_dom_sf"/>
</dbReference>
<dbReference type="Pfam" id="PF02518">
    <property type="entry name" value="HATPase_c"/>
    <property type="match status" value="1"/>
</dbReference>
<dbReference type="CDD" id="cd00082">
    <property type="entry name" value="HisKA"/>
    <property type="match status" value="1"/>
</dbReference>
<dbReference type="SMART" id="SM00388">
    <property type="entry name" value="HisKA"/>
    <property type="match status" value="1"/>
</dbReference>
<evidence type="ECO:0000256" key="6">
    <source>
        <dbReference type="ARBA" id="ARBA00022679"/>
    </source>
</evidence>
<evidence type="ECO:0000256" key="11">
    <source>
        <dbReference type="ARBA" id="ARBA00022989"/>
    </source>
</evidence>
<feature type="region of interest" description="Disordered" evidence="15">
    <location>
        <begin position="738"/>
        <end position="785"/>
    </location>
</feature>
<dbReference type="Gene3D" id="1.10.287.130">
    <property type="match status" value="1"/>
</dbReference>
<evidence type="ECO:0000259" key="18">
    <source>
        <dbReference type="PROSITE" id="PS50839"/>
    </source>
</evidence>
<evidence type="ECO:0000256" key="3">
    <source>
        <dbReference type="ARBA" id="ARBA00004236"/>
    </source>
</evidence>
<accession>A0ABQ3ZV48</accession>
<evidence type="ECO:0000256" key="15">
    <source>
        <dbReference type="SAM" id="MobiDB-lite"/>
    </source>
</evidence>
<dbReference type="InterPro" id="IPR042240">
    <property type="entry name" value="CHASE_sf"/>
</dbReference>
<dbReference type="Gene3D" id="3.30.450.20">
    <property type="entry name" value="PAS domain"/>
    <property type="match status" value="1"/>
</dbReference>
<keyword evidence="9" id="KW-0418">Kinase</keyword>
<evidence type="ECO:0000256" key="8">
    <source>
        <dbReference type="ARBA" id="ARBA00022741"/>
    </source>
</evidence>
<feature type="domain" description="CHASE" evidence="18">
    <location>
        <begin position="154"/>
        <end position="219"/>
    </location>
</feature>
<keyword evidence="12" id="KW-0902">Two-component regulatory system</keyword>
<dbReference type="Proteomes" id="UP000603200">
    <property type="component" value="Unassembled WGS sequence"/>
</dbReference>
<dbReference type="EMBL" id="BOMN01000077">
    <property type="protein sequence ID" value="GIE22454.1"/>
    <property type="molecule type" value="Genomic_DNA"/>
</dbReference>
<evidence type="ECO:0000256" key="14">
    <source>
        <dbReference type="ARBA" id="ARBA00039401"/>
    </source>
</evidence>
<dbReference type="InterPro" id="IPR036890">
    <property type="entry name" value="HATPase_C_sf"/>
</dbReference>
<dbReference type="InterPro" id="IPR003594">
    <property type="entry name" value="HATPase_dom"/>
</dbReference>
<dbReference type="CDD" id="cd00130">
    <property type="entry name" value="PAS"/>
    <property type="match status" value="1"/>
</dbReference>
<dbReference type="SMART" id="SM01079">
    <property type="entry name" value="CHASE"/>
    <property type="match status" value="1"/>
</dbReference>
<protein>
    <recommendedName>
        <fullName evidence="14">Sensor-like histidine kinase SenX3</fullName>
        <ecNumber evidence="4">2.7.13.3</ecNumber>
    </recommendedName>
</protein>
<dbReference type="PANTHER" id="PTHR42878:SF7">
    <property type="entry name" value="SENSOR HISTIDINE KINASE GLRK"/>
    <property type="match status" value="1"/>
</dbReference>
<dbReference type="PROSITE" id="PS50839">
    <property type="entry name" value="CHASE"/>
    <property type="match status" value="1"/>
</dbReference>
<dbReference type="SUPFAM" id="SSF47384">
    <property type="entry name" value="Homodimeric domain of signal transducing histidine kinase"/>
    <property type="match status" value="1"/>
</dbReference>
<reference evidence="19 20" key="1">
    <citation type="submission" date="2021-01" db="EMBL/GenBank/DDBJ databases">
        <title>Whole genome shotgun sequence of Actinoplanes humidus NBRC 14915.</title>
        <authorList>
            <person name="Komaki H."/>
            <person name="Tamura T."/>
        </authorList>
    </citation>
    <scope>NUCLEOTIDE SEQUENCE [LARGE SCALE GENOMIC DNA]</scope>
    <source>
        <strain evidence="19 20">NBRC 14915</strain>
    </source>
</reference>
<keyword evidence="13 16" id="KW-0472">Membrane</keyword>
<keyword evidence="7 16" id="KW-0812">Transmembrane</keyword>
<dbReference type="SMART" id="SM00387">
    <property type="entry name" value="HATPase_c"/>
    <property type="match status" value="1"/>
</dbReference>
<dbReference type="CDD" id="cd00075">
    <property type="entry name" value="HATPase"/>
    <property type="match status" value="1"/>
</dbReference>
<gene>
    <name evidence="19" type="ORF">Ahu01nite_055560</name>
</gene>
<evidence type="ECO:0000313" key="20">
    <source>
        <dbReference type="Proteomes" id="UP000603200"/>
    </source>
</evidence>
<evidence type="ECO:0000256" key="10">
    <source>
        <dbReference type="ARBA" id="ARBA00022840"/>
    </source>
</evidence>
<dbReference type="InterPro" id="IPR013656">
    <property type="entry name" value="PAS_4"/>
</dbReference>
<comment type="subcellular location">
    <subcellularLocation>
        <location evidence="3">Cell membrane</location>
    </subcellularLocation>
    <subcellularLocation>
        <location evidence="2">Membrane</location>
        <topology evidence="2">Multi-pass membrane protein</topology>
    </subcellularLocation>
</comment>
<dbReference type="PRINTS" id="PR00344">
    <property type="entry name" value="BCTRLSENSOR"/>
</dbReference>
<feature type="transmembrane region" description="Helical" evidence="16">
    <location>
        <begin position="20"/>
        <end position="42"/>
    </location>
</feature>